<evidence type="ECO:0000313" key="1">
    <source>
        <dbReference type="EMBL" id="AAN03687.1"/>
    </source>
</evidence>
<accession>Q8KWF1</accession>
<keyword evidence="1" id="KW-0378">Hydrolase</keyword>
<sequence>MAITLCDINGCRLERGHTGKHNKFPEFVWTSQFNKKDIDKVNKAGYATPRGGDKGAYQNHVYRNNKVIIPFERLENVNLNNYQDGYVIRLFPNQYFESAGVVKPEFLQPNSFVKVGDNAFILYRTHSSFEELPPLPDWEVRHLKKNGNIVTRRSKDVIDAGHYVLRLSSISNKKERKEGPPQGIFAPEYANAETNYLSKAFLAWLIIKTQNSPYNEEQFQHLRAILISHNLINISQLEEKAILKNGITCCPLCEQIIFYEQLHEMVSFEGASGLANSQEQVEGATRSTSVNLFHMVPLVYETLEHKPDQIAWGHAICNTRLGQRECLPLSRLKQEGTPVGLLDEDSNLEVLGWISKDKQFIRTENGEVWIKITDIEFNDDFEE</sequence>
<keyword evidence="1" id="KW-0255">Endonuclease</keyword>
<gene>
    <name evidence="1" type="primary">bstXIR</name>
</gene>
<name>Q8KWF1_GEOSE</name>
<proteinExistence type="predicted"/>
<keyword evidence="1" id="KW-0540">Nuclease</keyword>
<reference evidence="1" key="1">
    <citation type="submission" date="2001-08" db="EMBL/GenBank/DDBJ databases">
        <title>Cloning and purification of the BstXI restriction endonuclease.</title>
        <authorList>
            <person name="Skowron P.M."/>
            <person name="Rutkowska S.M."/>
            <person name="Harasimowicz-Slowinska R.I."/>
        </authorList>
    </citation>
    <scope>NUCLEOTIDE SEQUENCE</scope>
</reference>
<protein>
    <submittedName>
        <fullName evidence="1">BstXI restriction endonuclease</fullName>
    </submittedName>
</protein>
<dbReference type="GO" id="GO:0004519">
    <property type="term" value="F:endonuclease activity"/>
    <property type="evidence" value="ECO:0007669"/>
    <property type="project" value="UniProtKB-KW"/>
</dbReference>
<organism evidence="1">
    <name type="scientific">Geobacillus stearothermophilus</name>
    <name type="common">Bacillus stearothermophilus</name>
    <dbReference type="NCBI Taxonomy" id="1422"/>
    <lineage>
        <taxon>Bacteria</taxon>
        <taxon>Bacillati</taxon>
        <taxon>Bacillota</taxon>
        <taxon>Bacilli</taxon>
        <taxon>Bacillales</taxon>
        <taxon>Anoxybacillaceae</taxon>
        <taxon>Geobacillus</taxon>
    </lineage>
</organism>
<dbReference type="AlphaFoldDB" id="Q8KWF1"/>
<dbReference type="EMBL" id="AF412729">
    <property type="protein sequence ID" value="AAN03687.1"/>
    <property type="molecule type" value="Genomic_DNA"/>
</dbReference>